<protein>
    <submittedName>
        <fullName evidence="1">Uncharacterized protein</fullName>
    </submittedName>
</protein>
<organism evidence="1 2">
    <name type="scientific">Gossypium armourianum</name>
    <dbReference type="NCBI Taxonomy" id="34283"/>
    <lineage>
        <taxon>Eukaryota</taxon>
        <taxon>Viridiplantae</taxon>
        <taxon>Streptophyta</taxon>
        <taxon>Embryophyta</taxon>
        <taxon>Tracheophyta</taxon>
        <taxon>Spermatophyta</taxon>
        <taxon>Magnoliopsida</taxon>
        <taxon>eudicotyledons</taxon>
        <taxon>Gunneridae</taxon>
        <taxon>Pentapetalae</taxon>
        <taxon>rosids</taxon>
        <taxon>malvids</taxon>
        <taxon>Malvales</taxon>
        <taxon>Malvaceae</taxon>
        <taxon>Malvoideae</taxon>
        <taxon>Gossypium</taxon>
    </lineage>
</organism>
<evidence type="ECO:0000313" key="2">
    <source>
        <dbReference type="Proteomes" id="UP000593575"/>
    </source>
</evidence>
<feature type="non-terminal residue" evidence="1">
    <location>
        <position position="23"/>
    </location>
</feature>
<gene>
    <name evidence="1" type="ORF">Goarm_005954</name>
</gene>
<name>A0A7J9JHW8_9ROSI</name>
<keyword evidence="2" id="KW-1185">Reference proteome</keyword>
<dbReference type="Proteomes" id="UP000593575">
    <property type="component" value="Unassembled WGS sequence"/>
</dbReference>
<proteinExistence type="predicted"/>
<reference evidence="1 2" key="1">
    <citation type="journal article" date="2019" name="Genome Biol. Evol.">
        <title>Insights into the evolution of the New World diploid cottons (Gossypium, subgenus Houzingenia) based on genome sequencing.</title>
        <authorList>
            <person name="Grover C.E."/>
            <person name="Arick M.A. 2nd"/>
            <person name="Thrash A."/>
            <person name="Conover J.L."/>
            <person name="Sanders W.S."/>
            <person name="Peterson D.G."/>
            <person name="Frelichowski J.E."/>
            <person name="Scheffler J.A."/>
            <person name="Scheffler B.E."/>
            <person name="Wendel J.F."/>
        </authorList>
    </citation>
    <scope>NUCLEOTIDE SEQUENCE [LARGE SCALE GENOMIC DNA]</scope>
    <source>
        <strain evidence="1">6</strain>
        <tissue evidence="1">Leaf</tissue>
    </source>
</reference>
<sequence>MGHRREACFEIIRAEDPCKEGNV</sequence>
<comment type="caution">
    <text evidence="1">The sequence shown here is derived from an EMBL/GenBank/DDBJ whole genome shotgun (WGS) entry which is preliminary data.</text>
</comment>
<evidence type="ECO:0000313" key="1">
    <source>
        <dbReference type="EMBL" id="MBA0833518.1"/>
    </source>
</evidence>
<accession>A0A7J9JHW8</accession>
<dbReference type="EMBL" id="JABFAE010000008">
    <property type="protein sequence ID" value="MBA0833518.1"/>
    <property type="molecule type" value="Genomic_DNA"/>
</dbReference>
<dbReference type="AlphaFoldDB" id="A0A7J9JHW8"/>